<sequence length="225" mass="24317">MVLISIYAISAILFTSALAEASIRYMPFGASIVQATCWRAYLWQHLQSTNYTNIDFVGSLSSSTQCGSPAINYDRDHEGHSGYLAIDIADKGLLPGWLESSPAKIITMHLGTNDIREGYGTKAILAAYSTLIDQMRASNADMKIIVAQIIPLPANDSAVVDLNAGIPAWAASKNSSVSPIWVVDQYTGFLSSDLRDDGIHPNDSGDHKMEAKWYTAMLQAIGSLG</sequence>
<name>A0ACC8ELX4_9PEZI</name>
<dbReference type="Proteomes" id="UP000250078">
    <property type="component" value="Unassembled WGS sequence"/>
</dbReference>
<reference evidence="1 2" key="1">
    <citation type="journal article" date="2016" name="Nat. Commun.">
        <title>Ectomycorrhizal ecology is imprinted in the genome of the dominant symbiotic fungus Cenococcum geophilum.</title>
        <authorList>
            <consortium name="DOE Joint Genome Institute"/>
            <person name="Peter M."/>
            <person name="Kohler A."/>
            <person name="Ohm R.A."/>
            <person name="Kuo A."/>
            <person name="Krutzmann J."/>
            <person name="Morin E."/>
            <person name="Arend M."/>
            <person name="Barry K.W."/>
            <person name="Binder M."/>
            <person name="Choi C."/>
            <person name="Clum A."/>
            <person name="Copeland A."/>
            <person name="Grisel N."/>
            <person name="Haridas S."/>
            <person name="Kipfer T."/>
            <person name="LaButti K."/>
            <person name="Lindquist E."/>
            <person name="Lipzen A."/>
            <person name="Maire R."/>
            <person name="Meier B."/>
            <person name="Mihaltcheva S."/>
            <person name="Molinier V."/>
            <person name="Murat C."/>
            <person name="Poggeler S."/>
            <person name="Quandt C.A."/>
            <person name="Sperisen C."/>
            <person name="Tritt A."/>
            <person name="Tisserant E."/>
            <person name="Crous P.W."/>
            <person name="Henrissat B."/>
            <person name="Nehls U."/>
            <person name="Egli S."/>
            <person name="Spatafora J.W."/>
            <person name="Grigoriev I.V."/>
            <person name="Martin F.M."/>
        </authorList>
    </citation>
    <scope>NUCLEOTIDE SEQUENCE [LARGE SCALE GENOMIC DNA]</scope>
    <source>
        <strain evidence="1 2">1.58</strain>
    </source>
</reference>
<evidence type="ECO:0000313" key="2">
    <source>
        <dbReference type="Proteomes" id="UP000250078"/>
    </source>
</evidence>
<gene>
    <name evidence="1" type="ORF">K441DRAFT_623496</name>
</gene>
<keyword evidence="2" id="KW-1185">Reference proteome</keyword>
<accession>A0ACC8ELX4</accession>
<organism evidence="1 2">
    <name type="scientific">Cenococcum geophilum 1.58</name>
    <dbReference type="NCBI Taxonomy" id="794803"/>
    <lineage>
        <taxon>Eukaryota</taxon>
        <taxon>Fungi</taxon>
        <taxon>Dikarya</taxon>
        <taxon>Ascomycota</taxon>
        <taxon>Pezizomycotina</taxon>
        <taxon>Dothideomycetes</taxon>
        <taxon>Pleosporomycetidae</taxon>
        <taxon>Gloniales</taxon>
        <taxon>Gloniaceae</taxon>
        <taxon>Cenococcum</taxon>
    </lineage>
</organism>
<protein>
    <submittedName>
        <fullName evidence="1">Carbohydrate esterase family 3 protein</fullName>
    </submittedName>
</protein>
<proteinExistence type="predicted"/>
<dbReference type="EMBL" id="KV748266">
    <property type="protein sequence ID" value="OCK87186.1"/>
    <property type="molecule type" value="Genomic_DNA"/>
</dbReference>
<evidence type="ECO:0000313" key="1">
    <source>
        <dbReference type="EMBL" id="OCK87186.1"/>
    </source>
</evidence>